<dbReference type="SUPFAM" id="SSF57184">
    <property type="entry name" value="Growth factor receptor domain"/>
    <property type="match status" value="1"/>
</dbReference>
<proteinExistence type="predicted"/>
<dbReference type="GeneTree" id="ENSGT00940000155770"/>
<dbReference type="EMBL" id="AFYH01156927">
    <property type="status" value="NOT_ANNOTATED_CDS"/>
    <property type="molecule type" value="Genomic_DNA"/>
</dbReference>
<dbReference type="EMBL" id="AFYH01156932">
    <property type="status" value="NOT_ANNOTATED_CDS"/>
    <property type="molecule type" value="Genomic_DNA"/>
</dbReference>
<dbReference type="Proteomes" id="UP000008672">
    <property type="component" value="Unassembled WGS sequence"/>
</dbReference>
<keyword evidence="11" id="KW-1185">Reference proteome</keyword>
<dbReference type="Pfam" id="PF08686">
    <property type="entry name" value="PLAC"/>
    <property type="match status" value="1"/>
</dbReference>
<evidence type="ECO:0000256" key="4">
    <source>
        <dbReference type="ARBA" id="ARBA00022801"/>
    </source>
</evidence>
<dbReference type="PANTHER" id="PTHR42884">
    <property type="entry name" value="PROPROTEIN CONVERTASE SUBTILISIN/KEXIN-RELATED"/>
    <property type="match status" value="1"/>
</dbReference>
<evidence type="ECO:0000256" key="1">
    <source>
        <dbReference type="ARBA" id="ARBA00022670"/>
    </source>
</evidence>
<dbReference type="EMBL" id="AFYH01156934">
    <property type="status" value="NOT_ANNOTATED_CDS"/>
    <property type="molecule type" value="Genomic_DNA"/>
</dbReference>
<dbReference type="EMBL" id="AFYH01156929">
    <property type="status" value="NOT_ANNOTATED_CDS"/>
    <property type="molecule type" value="Genomic_DNA"/>
</dbReference>
<dbReference type="PROSITE" id="PS51829">
    <property type="entry name" value="P_HOMO_B"/>
    <property type="match status" value="1"/>
</dbReference>
<keyword evidence="7" id="KW-0325">Glycoprotein</keyword>
<sequence>VSHLYGFGLMDAEAMVKEAERWKTVPRQHICVENTDRQTRIIRPEHVIRSVYKATGCADNPNHHVIYLEHVVVRVTIIHPRRGDLAIYLTSPSGTKSQLLANRYCRRSTETNLFFKKWFLFVSWGPCSSCSQLAEVYSAPPNMDNVRTRSRHGFFLKFARFALCPINTACTDHLRVRIKQLGNDVIYSQNDFFKHFKMQRYILFYCASLYKKKKKKKNLVCTETEMEDHRRWWENRKISGSIDPQPENLLGLRSSVCVLMLFYGLFQLTFLKKKPCYQLKKKKKKFQVNTSDNNVPRFQTESSTKVKTHFIFPSQCRQADGLQGTKCVVNCNNGTYYNAHKKECEYCHWSCAACSGMGAEACTKCAKGFYMEDWRCVMSCSHGYYLDQSLENGEKTCRKCDASCFTCSGPGEKNCTGCSSGYNLDANVCVVGTICKDDLRKATEETWAEGSFCVLVKQNNLCQRKVLQQLCCKTCSLKG</sequence>
<evidence type="ECO:0000259" key="9">
    <source>
        <dbReference type="PROSITE" id="PS51829"/>
    </source>
</evidence>
<dbReference type="InterPro" id="IPR006212">
    <property type="entry name" value="Furin_repeat"/>
</dbReference>
<dbReference type="InterPro" id="IPR002884">
    <property type="entry name" value="P_dom"/>
</dbReference>
<organism evidence="10 11">
    <name type="scientific">Latimeria chalumnae</name>
    <name type="common">Coelacanth</name>
    <dbReference type="NCBI Taxonomy" id="7897"/>
    <lineage>
        <taxon>Eukaryota</taxon>
        <taxon>Metazoa</taxon>
        <taxon>Chordata</taxon>
        <taxon>Craniata</taxon>
        <taxon>Vertebrata</taxon>
        <taxon>Euteleostomi</taxon>
        <taxon>Coelacanthiformes</taxon>
        <taxon>Coelacanthidae</taxon>
        <taxon>Latimeria</taxon>
    </lineage>
</organism>
<reference evidence="10" key="3">
    <citation type="submission" date="2025-09" db="UniProtKB">
        <authorList>
            <consortium name="Ensembl"/>
        </authorList>
    </citation>
    <scope>IDENTIFICATION</scope>
</reference>
<dbReference type="GO" id="GO:0005802">
    <property type="term" value="C:trans-Golgi network"/>
    <property type="evidence" value="ECO:0007669"/>
    <property type="project" value="TreeGrafter"/>
</dbReference>
<evidence type="ECO:0000313" key="10">
    <source>
        <dbReference type="Ensembl" id="ENSLACP00000011571.1"/>
    </source>
</evidence>
<dbReference type="Ensembl" id="ENSLACT00000011660.1">
    <property type="protein sequence ID" value="ENSLACP00000011571.1"/>
    <property type="gene ID" value="ENSLACG00000010182.1"/>
</dbReference>
<evidence type="ECO:0000256" key="7">
    <source>
        <dbReference type="ARBA" id="ARBA00023180"/>
    </source>
</evidence>
<keyword evidence="4" id="KW-0378">Hydrolase</keyword>
<accession>H3APK0</accession>
<dbReference type="CDD" id="cd00064">
    <property type="entry name" value="FU"/>
    <property type="match status" value="2"/>
</dbReference>
<dbReference type="EMBL" id="AFYH01156926">
    <property type="status" value="NOT_ANNOTATED_CDS"/>
    <property type="molecule type" value="Genomic_DNA"/>
</dbReference>
<dbReference type="Gene3D" id="2.60.120.260">
    <property type="entry name" value="Galactose-binding domain-like"/>
    <property type="match status" value="1"/>
</dbReference>
<dbReference type="FunFam" id="2.60.120.260:FF:000006">
    <property type="entry name" value="Proprotein convertase subtilisin/kexin type 5"/>
    <property type="match status" value="1"/>
</dbReference>
<dbReference type="InterPro" id="IPR008979">
    <property type="entry name" value="Galactose-bd-like_sf"/>
</dbReference>
<dbReference type="PROSITE" id="PS50900">
    <property type="entry name" value="PLAC"/>
    <property type="match status" value="1"/>
</dbReference>
<keyword evidence="2" id="KW-0165">Cleavage on pair of basic residues</keyword>
<dbReference type="GO" id="GO:0016486">
    <property type="term" value="P:peptide hormone processing"/>
    <property type="evidence" value="ECO:0007669"/>
    <property type="project" value="TreeGrafter"/>
</dbReference>
<name>H3APK0_LATCH</name>
<dbReference type="GO" id="GO:0004252">
    <property type="term" value="F:serine-type endopeptidase activity"/>
    <property type="evidence" value="ECO:0007669"/>
    <property type="project" value="InterPro"/>
</dbReference>
<evidence type="ECO:0000256" key="5">
    <source>
        <dbReference type="ARBA" id="ARBA00022825"/>
    </source>
</evidence>
<reference evidence="11" key="1">
    <citation type="submission" date="2011-08" db="EMBL/GenBank/DDBJ databases">
        <title>The draft genome of Latimeria chalumnae.</title>
        <authorList>
            <person name="Di Palma F."/>
            <person name="Alfoldi J."/>
            <person name="Johnson J."/>
            <person name="Berlin A."/>
            <person name="Gnerre S."/>
            <person name="Jaffe D."/>
            <person name="MacCallum I."/>
            <person name="Young S."/>
            <person name="Walker B.J."/>
            <person name="Lander E."/>
            <person name="Lindblad-Toh K."/>
        </authorList>
    </citation>
    <scope>NUCLEOTIDE SEQUENCE [LARGE SCALE GENOMIC DNA]</scope>
    <source>
        <strain evidence="11">Wild caught</strain>
    </source>
</reference>
<protein>
    <submittedName>
        <fullName evidence="10">Proprotein convertase subtilisin/kexin type 5b</fullName>
    </submittedName>
</protein>
<feature type="domain" description="P/Homo B" evidence="9">
    <location>
        <begin position="24"/>
        <end position="166"/>
    </location>
</feature>
<keyword evidence="5" id="KW-0720">Serine protease</keyword>
<dbReference type="AlphaFoldDB" id="H3APK0"/>
<evidence type="ECO:0000256" key="6">
    <source>
        <dbReference type="ARBA" id="ARBA00023145"/>
    </source>
</evidence>
<evidence type="ECO:0000259" key="8">
    <source>
        <dbReference type="PROSITE" id="PS50900"/>
    </source>
</evidence>
<dbReference type="EMBL" id="AFYH01156933">
    <property type="status" value="NOT_ANNOTATED_CDS"/>
    <property type="molecule type" value="Genomic_DNA"/>
</dbReference>
<dbReference type="InterPro" id="IPR010909">
    <property type="entry name" value="PLAC"/>
</dbReference>
<evidence type="ECO:0000313" key="11">
    <source>
        <dbReference type="Proteomes" id="UP000008672"/>
    </source>
</evidence>
<evidence type="ECO:0000256" key="2">
    <source>
        <dbReference type="ARBA" id="ARBA00022685"/>
    </source>
</evidence>
<dbReference type="GO" id="GO:0000139">
    <property type="term" value="C:Golgi membrane"/>
    <property type="evidence" value="ECO:0007669"/>
    <property type="project" value="TreeGrafter"/>
</dbReference>
<dbReference type="EMBL" id="AFYH01156931">
    <property type="status" value="NOT_ANNOTATED_CDS"/>
    <property type="molecule type" value="Genomic_DNA"/>
</dbReference>
<dbReference type="EMBL" id="AFYH01156928">
    <property type="status" value="NOT_ANNOTATED_CDS"/>
    <property type="molecule type" value="Genomic_DNA"/>
</dbReference>
<feature type="domain" description="PLAC" evidence="8">
    <location>
        <begin position="431"/>
        <end position="479"/>
    </location>
</feature>
<keyword evidence="3" id="KW-0732">Signal</keyword>
<dbReference type="SUPFAM" id="SSF49785">
    <property type="entry name" value="Galactose-binding domain-like"/>
    <property type="match status" value="1"/>
</dbReference>
<dbReference type="Pfam" id="PF01483">
    <property type="entry name" value="P_proprotein"/>
    <property type="match status" value="1"/>
</dbReference>
<keyword evidence="6" id="KW-0865">Zymogen</keyword>
<dbReference type="EMBL" id="AFYH01156930">
    <property type="status" value="NOT_ANNOTATED_CDS"/>
    <property type="molecule type" value="Genomic_DNA"/>
</dbReference>
<keyword evidence="1" id="KW-0645">Protease</keyword>
<reference evidence="10" key="2">
    <citation type="submission" date="2025-08" db="UniProtKB">
        <authorList>
            <consortium name="Ensembl"/>
        </authorList>
    </citation>
    <scope>IDENTIFICATION</scope>
</reference>
<dbReference type="InterPro" id="IPR009030">
    <property type="entry name" value="Growth_fac_rcpt_cys_sf"/>
</dbReference>
<dbReference type="SMART" id="SM00261">
    <property type="entry name" value="FU"/>
    <property type="match status" value="2"/>
</dbReference>
<evidence type="ECO:0000256" key="3">
    <source>
        <dbReference type="ARBA" id="ARBA00022729"/>
    </source>
</evidence>
<dbReference type="PANTHER" id="PTHR42884:SF7">
    <property type="entry name" value="PROPROTEIN CONVERTASE SUBTILISIN_KEXIN TYPE 5"/>
    <property type="match status" value="1"/>
</dbReference>
<dbReference type="Gene3D" id="2.10.220.10">
    <property type="entry name" value="Hormone Receptor, Insulin-like Growth Factor Receptor 1, Chain A, domain 2"/>
    <property type="match status" value="2"/>
</dbReference>
<dbReference type="HOGENOM" id="CLU_570573_0_0_1"/>